<keyword evidence="3" id="KW-1185">Reference proteome</keyword>
<evidence type="ECO:0000313" key="3">
    <source>
        <dbReference type="Proteomes" id="UP001524547"/>
    </source>
</evidence>
<sequence>MTPMMKRAAIIPAMMVVGFLMASVAGWGLEMRATTATWDGDPVSWLLWRGAVVVGLVLLVVGFRMLGATRVRRTQEDIREGM</sequence>
<name>A0ABT1VWU8_9PROT</name>
<evidence type="ECO:0000313" key="2">
    <source>
        <dbReference type="EMBL" id="MCQ8240802.1"/>
    </source>
</evidence>
<dbReference type="Proteomes" id="UP001524547">
    <property type="component" value="Unassembled WGS sequence"/>
</dbReference>
<dbReference type="RefSeq" id="WP_422919536.1">
    <property type="nucleotide sequence ID" value="NZ_JAMZEJ010000004.1"/>
</dbReference>
<evidence type="ECO:0000256" key="1">
    <source>
        <dbReference type="SAM" id="Phobius"/>
    </source>
</evidence>
<protein>
    <submittedName>
        <fullName evidence="2">Uncharacterized protein</fullName>
    </submittedName>
</protein>
<feature type="transmembrane region" description="Helical" evidence="1">
    <location>
        <begin position="46"/>
        <end position="66"/>
    </location>
</feature>
<gene>
    <name evidence="2" type="ORF">NFI88_08125</name>
</gene>
<reference evidence="2 3" key="1">
    <citation type="submission" date="2022-06" db="EMBL/GenBank/DDBJ databases">
        <title>Rhizosaccharibacter gen. nov. sp. nov. KSS12, endophytic bacteria isolated from sugarcane.</title>
        <authorList>
            <person name="Pitiwittayakul N."/>
        </authorList>
    </citation>
    <scope>NUCLEOTIDE SEQUENCE [LARGE SCALE GENOMIC DNA]</scope>
    <source>
        <strain evidence="2 3">KSS12</strain>
    </source>
</reference>
<accession>A0ABT1VWU8</accession>
<keyword evidence="1" id="KW-0812">Transmembrane</keyword>
<keyword evidence="1" id="KW-0472">Membrane</keyword>
<proteinExistence type="predicted"/>
<keyword evidence="1" id="KW-1133">Transmembrane helix</keyword>
<organism evidence="2 3">
    <name type="scientific">Rhizosaccharibacter radicis</name>
    <dbReference type="NCBI Taxonomy" id="2782605"/>
    <lineage>
        <taxon>Bacteria</taxon>
        <taxon>Pseudomonadati</taxon>
        <taxon>Pseudomonadota</taxon>
        <taxon>Alphaproteobacteria</taxon>
        <taxon>Acetobacterales</taxon>
        <taxon>Acetobacteraceae</taxon>
        <taxon>Rhizosaccharibacter</taxon>
    </lineage>
</organism>
<dbReference type="EMBL" id="JAMZEJ010000004">
    <property type="protein sequence ID" value="MCQ8240802.1"/>
    <property type="molecule type" value="Genomic_DNA"/>
</dbReference>
<comment type="caution">
    <text evidence="2">The sequence shown here is derived from an EMBL/GenBank/DDBJ whole genome shotgun (WGS) entry which is preliminary data.</text>
</comment>